<dbReference type="InterPro" id="IPR051601">
    <property type="entry name" value="Serine_prot/Carboxylest_S33"/>
</dbReference>
<feature type="domain" description="Peptidase S33 tripeptidyl aminopeptidase-like C-terminal" evidence="5">
    <location>
        <begin position="442"/>
        <end position="544"/>
    </location>
</feature>
<dbReference type="GO" id="GO:0016787">
    <property type="term" value="F:hydrolase activity"/>
    <property type="evidence" value="ECO:0007669"/>
    <property type="project" value="UniProtKB-KW"/>
</dbReference>
<keyword evidence="7" id="KW-1185">Reference proteome</keyword>
<dbReference type="PANTHER" id="PTHR43248:SF29">
    <property type="entry name" value="TRIPEPTIDYL AMINOPEPTIDASE"/>
    <property type="match status" value="1"/>
</dbReference>
<dbReference type="Gene3D" id="3.40.50.1820">
    <property type="entry name" value="alpha/beta hydrolase"/>
    <property type="match status" value="1"/>
</dbReference>
<dbReference type="SUPFAM" id="SSF53474">
    <property type="entry name" value="alpha/beta-Hydrolases"/>
    <property type="match status" value="1"/>
</dbReference>
<dbReference type="EMBL" id="CP122566">
    <property type="protein sequence ID" value="WGH92063.1"/>
    <property type="molecule type" value="Genomic_DNA"/>
</dbReference>
<name>A0AAJ6AJI1_9MICC</name>
<organism evidence="6 7">
    <name type="scientific">Auritidibacter ignavus</name>
    <dbReference type="NCBI Taxonomy" id="678932"/>
    <lineage>
        <taxon>Bacteria</taxon>
        <taxon>Bacillati</taxon>
        <taxon>Actinomycetota</taxon>
        <taxon>Actinomycetes</taxon>
        <taxon>Micrococcales</taxon>
        <taxon>Micrococcaceae</taxon>
        <taxon>Auritidibacter</taxon>
    </lineage>
</organism>
<dbReference type="InterPro" id="IPR029058">
    <property type="entry name" value="AB_hydrolase_fold"/>
</dbReference>
<proteinExistence type="inferred from homology"/>
<feature type="compositionally biased region" description="Acidic residues" evidence="4">
    <location>
        <begin position="59"/>
        <end position="70"/>
    </location>
</feature>
<feature type="compositionally biased region" description="Polar residues" evidence="4">
    <location>
        <begin position="33"/>
        <end position="55"/>
    </location>
</feature>
<protein>
    <submittedName>
        <fullName evidence="6">Alpha/beta hydrolase</fullName>
    </submittedName>
</protein>
<evidence type="ECO:0000256" key="2">
    <source>
        <dbReference type="ARBA" id="ARBA00022729"/>
    </source>
</evidence>
<dbReference type="PANTHER" id="PTHR43248">
    <property type="entry name" value="2-SUCCINYL-6-HYDROXY-2,4-CYCLOHEXADIENE-1-CARBOXYLATE SYNTHASE"/>
    <property type="match status" value="1"/>
</dbReference>
<keyword evidence="3 6" id="KW-0378">Hydrolase</keyword>
<dbReference type="AlphaFoldDB" id="A0AAJ6AJI1"/>
<sequence length="547" mass="57829">MPPSPTAPRWLSDRTTTTALAVITALSLGLSACSSEQDQNSTNTGRDSQPVTDGQGSEEPTENGQPEDENPGISREAGTLESYYDQDLTWSECEQTTDFECSMVQVPLDYDHPEEASIQIAVTRPAGTDADQPSLLVNPGGPGASGVDFVQQDPETLFSQDLLEAFSITGFDPRGVGDSSAVECFDDAGTDELRAVDEGDLSGDEGLAQVREQAEEYASVCDENSGELLDHIDTDSAAQDMDILRAVLADEKLSYLGYSYGTALGASYAEQFPDRVGAMVLDGALDPAVGTDEITLAQAEGFEQALHAWATWCTETPDQCQLEGSTTQIVETVRDLLADVAETTPTAADGRDVPIGTFVSGLIVPLYSEASWPLLGQGVTEAIDGDPSLVQSWADITADRAPDGTYTTNSFDAFNAINCADHPVDADQQHMDAHAEQLAQVSPTFGPHMSHGAIACDVWPIETPEPGREVSATGADPIVVVGTTGDPATPYQWSEALASQLDSGVLVTHQGEGHGAYVVGNDCIIEVVDDYLIHGTVPEDGTTCPNA</sequence>
<evidence type="ECO:0000256" key="3">
    <source>
        <dbReference type="ARBA" id="ARBA00022801"/>
    </source>
</evidence>
<evidence type="ECO:0000313" key="7">
    <source>
        <dbReference type="Proteomes" id="UP001224674"/>
    </source>
</evidence>
<comment type="similarity">
    <text evidence="1">Belongs to the peptidase S33 family.</text>
</comment>
<keyword evidence="2" id="KW-0732">Signal</keyword>
<dbReference type="Proteomes" id="UP001224674">
    <property type="component" value="Chromosome"/>
</dbReference>
<dbReference type="InterPro" id="IPR013595">
    <property type="entry name" value="Pept_S33_TAP-like_C"/>
</dbReference>
<accession>A0AAJ6AJI1</accession>
<evidence type="ECO:0000259" key="5">
    <source>
        <dbReference type="Pfam" id="PF08386"/>
    </source>
</evidence>
<evidence type="ECO:0000256" key="4">
    <source>
        <dbReference type="SAM" id="MobiDB-lite"/>
    </source>
</evidence>
<evidence type="ECO:0000313" key="6">
    <source>
        <dbReference type="EMBL" id="WGH92063.1"/>
    </source>
</evidence>
<dbReference type="Pfam" id="PF08386">
    <property type="entry name" value="Abhydrolase_4"/>
    <property type="match status" value="1"/>
</dbReference>
<dbReference type="RefSeq" id="WP_279674317.1">
    <property type="nucleotide sequence ID" value="NZ_CP122566.1"/>
</dbReference>
<reference evidence="6 7" key="1">
    <citation type="submission" date="2023-03" db="EMBL/GenBank/DDBJ databases">
        <title>Complete genome sequences of several Auritidibacter ignavus strains isolated from ear infections.</title>
        <authorList>
            <person name="Baehr T."/>
            <person name="Baumhoegger A.M."/>
        </authorList>
    </citation>
    <scope>NUCLEOTIDE SEQUENCE [LARGE SCALE GENOMIC DNA]</scope>
    <source>
        <strain evidence="6 7">BABAE-6</strain>
    </source>
</reference>
<feature type="region of interest" description="Disordered" evidence="4">
    <location>
        <begin position="33"/>
        <end position="76"/>
    </location>
</feature>
<gene>
    <name evidence="6" type="ORF">QDX21_06865</name>
</gene>
<evidence type="ECO:0000256" key="1">
    <source>
        <dbReference type="ARBA" id="ARBA00010088"/>
    </source>
</evidence>